<gene>
    <name evidence="9" type="ORF">BASA50_011404</name>
</gene>
<feature type="domain" description="PHD-type" evidence="8">
    <location>
        <begin position="317"/>
        <end position="368"/>
    </location>
</feature>
<evidence type="ECO:0000256" key="5">
    <source>
        <dbReference type="ARBA" id="ARBA00023242"/>
    </source>
</evidence>
<protein>
    <recommendedName>
        <fullName evidence="8">PHD-type domain-containing protein</fullName>
    </recommendedName>
</protein>
<evidence type="ECO:0000256" key="3">
    <source>
        <dbReference type="ARBA" id="ARBA00022771"/>
    </source>
</evidence>
<dbReference type="SMART" id="SM00249">
    <property type="entry name" value="PHD"/>
    <property type="match status" value="1"/>
</dbReference>
<dbReference type="PROSITE" id="PS01359">
    <property type="entry name" value="ZF_PHD_1"/>
    <property type="match status" value="1"/>
</dbReference>
<dbReference type="EMBL" id="JAFCIX010000562">
    <property type="protein sequence ID" value="KAH6587401.1"/>
    <property type="molecule type" value="Genomic_DNA"/>
</dbReference>
<reference evidence="9 10" key="1">
    <citation type="submission" date="2021-02" db="EMBL/GenBank/DDBJ databases">
        <title>Variation within the Batrachochytrium salamandrivorans European outbreak.</title>
        <authorList>
            <person name="Kelly M."/>
            <person name="Pasmans F."/>
            <person name="Shea T.P."/>
            <person name="Munoz J.F."/>
            <person name="Carranza S."/>
            <person name="Cuomo C.A."/>
            <person name="Martel A."/>
        </authorList>
    </citation>
    <scope>NUCLEOTIDE SEQUENCE [LARGE SCALE GENOMIC DNA]</scope>
    <source>
        <strain evidence="9 10">AMFP18/2</strain>
    </source>
</reference>
<feature type="region of interest" description="Disordered" evidence="7">
    <location>
        <begin position="192"/>
        <end position="309"/>
    </location>
</feature>
<keyword evidence="3 6" id="KW-0863">Zinc-finger</keyword>
<accession>A0ABQ8EVN4</accession>
<dbReference type="SUPFAM" id="SSF57903">
    <property type="entry name" value="FYVE/PHD zinc finger"/>
    <property type="match status" value="1"/>
</dbReference>
<name>A0ABQ8EVN4_9FUNG</name>
<comment type="subcellular location">
    <subcellularLocation>
        <location evidence="1">Nucleus</location>
    </subcellularLocation>
</comment>
<dbReference type="InterPro" id="IPR001965">
    <property type="entry name" value="Znf_PHD"/>
</dbReference>
<dbReference type="Pfam" id="PF00628">
    <property type="entry name" value="PHD"/>
    <property type="match status" value="1"/>
</dbReference>
<comment type="caution">
    <text evidence="9">The sequence shown here is derived from an EMBL/GenBank/DDBJ whole genome shotgun (WGS) entry which is preliminary data.</text>
</comment>
<organism evidence="9 10">
    <name type="scientific">Batrachochytrium salamandrivorans</name>
    <dbReference type="NCBI Taxonomy" id="1357716"/>
    <lineage>
        <taxon>Eukaryota</taxon>
        <taxon>Fungi</taxon>
        <taxon>Fungi incertae sedis</taxon>
        <taxon>Chytridiomycota</taxon>
        <taxon>Chytridiomycota incertae sedis</taxon>
        <taxon>Chytridiomycetes</taxon>
        <taxon>Rhizophydiales</taxon>
        <taxon>Rhizophydiales incertae sedis</taxon>
        <taxon>Batrachochytrium</taxon>
    </lineage>
</organism>
<keyword evidence="2" id="KW-0479">Metal-binding</keyword>
<dbReference type="PROSITE" id="PS50016">
    <property type="entry name" value="ZF_PHD_2"/>
    <property type="match status" value="1"/>
</dbReference>
<evidence type="ECO:0000256" key="7">
    <source>
        <dbReference type="SAM" id="MobiDB-lite"/>
    </source>
</evidence>
<dbReference type="InterPro" id="IPR011011">
    <property type="entry name" value="Znf_FYVE_PHD"/>
</dbReference>
<dbReference type="InterPro" id="IPR013083">
    <property type="entry name" value="Znf_RING/FYVE/PHD"/>
</dbReference>
<keyword evidence="5" id="KW-0539">Nucleus</keyword>
<dbReference type="InterPro" id="IPR019787">
    <property type="entry name" value="Znf_PHD-finger"/>
</dbReference>
<evidence type="ECO:0000256" key="1">
    <source>
        <dbReference type="ARBA" id="ARBA00004123"/>
    </source>
</evidence>
<sequence length="623" mass="68497">MSDPAEMMDGSGLISERTTQAGMERHLIGTTTSTTTIGTTIPTTTTTTAIVFQPHSSLLASERDSTTSSYVPSMHTLSTASPIHITALPTSHSILGSSSSLTISPTAINEGSPYPAGQACPVSTIEQPPFSQHPHYSGSNGLSSNQVSSDMKPMLHLKDQSILCSIDSTPQKVLAAQSISAVAIQTSNSHLGTDIDSNGIPMVQEGSSTQWDSQISASTNISNSTNSRIPKRKPDRISSGNGIPRKRKSVGSSANRLASKRSVSHGQTDFEMVGPGQLDTSSFTTGTLDTRKNSNSDGTQSTPTEEMDSKVDDALPQLFCICQKPYDEKKFYIQCDKCDDWFHGSCMHVSEAESESIDKWYCAACRAKTGLQNVWKVACKKPTCKKFARVDSIYCSDECGIAVATKFLHSRIESLLPLRARTSLFSKTPKLDRYQSYTELRTQTIQEIRSVKSLIRALETRQRYIDDAVERAYQLNTELAASQITTSNSGSRSDRASANHTCGFDRRIVGAWLVNLDRCNIPDKLFEAPLVEDAEIETVDTVSLKVRDECKDQDHDVSSPFEQTQSSFLCPTMCLNRGRCLRHDGWEFSKPREVELELDEQLALLLSLKLKRAALDVRLRYRA</sequence>
<feature type="compositionally biased region" description="Low complexity" evidence="7">
    <location>
        <begin position="213"/>
        <end position="227"/>
    </location>
</feature>
<evidence type="ECO:0000313" key="9">
    <source>
        <dbReference type="EMBL" id="KAH6587401.1"/>
    </source>
</evidence>
<dbReference type="PANTHER" id="PTHR46174">
    <property type="entry name" value="CXXC-TYPE ZINC FINGER PROTEIN 1"/>
    <property type="match status" value="1"/>
</dbReference>
<dbReference type="PANTHER" id="PTHR46174:SF1">
    <property type="entry name" value="CXXC-TYPE ZINC FINGER PROTEIN 1"/>
    <property type="match status" value="1"/>
</dbReference>
<dbReference type="Proteomes" id="UP001648503">
    <property type="component" value="Unassembled WGS sequence"/>
</dbReference>
<evidence type="ECO:0000256" key="4">
    <source>
        <dbReference type="ARBA" id="ARBA00022833"/>
    </source>
</evidence>
<evidence type="ECO:0000313" key="10">
    <source>
        <dbReference type="Proteomes" id="UP001648503"/>
    </source>
</evidence>
<evidence type="ECO:0000256" key="6">
    <source>
        <dbReference type="PROSITE-ProRule" id="PRU00146"/>
    </source>
</evidence>
<proteinExistence type="predicted"/>
<keyword evidence="10" id="KW-1185">Reference proteome</keyword>
<feature type="compositionally biased region" description="Polar residues" evidence="7">
    <location>
        <begin position="295"/>
        <end position="304"/>
    </location>
</feature>
<evidence type="ECO:0000256" key="2">
    <source>
        <dbReference type="ARBA" id="ARBA00022723"/>
    </source>
</evidence>
<feature type="compositionally biased region" description="Polar residues" evidence="7">
    <location>
        <begin position="278"/>
        <end position="288"/>
    </location>
</feature>
<dbReference type="InterPro" id="IPR037869">
    <property type="entry name" value="Spp1/CFP1"/>
</dbReference>
<keyword evidence="4" id="KW-0862">Zinc</keyword>
<evidence type="ECO:0000259" key="8">
    <source>
        <dbReference type="PROSITE" id="PS50016"/>
    </source>
</evidence>
<dbReference type="Gene3D" id="3.30.40.10">
    <property type="entry name" value="Zinc/RING finger domain, C3HC4 (zinc finger)"/>
    <property type="match status" value="1"/>
</dbReference>
<dbReference type="InterPro" id="IPR019786">
    <property type="entry name" value="Zinc_finger_PHD-type_CS"/>
</dbReference>